<gene>
    <name evidence="1" type="ORF">ACFP56_04800</name>
</gene>
<accession>A0ABW1UZN2</accession>
<sequence>MLIFQTMLNKTVTIEISGEKKHTGILLDYGQDILVIYNGINFIYIPTLHVQNIRTNDILDEEIEVPTFTPYENENKLSYRKILQHARGQFVEMYVSGTLSLHGYVTAIMNNYFVFYSPVYKTVYIPMYHMKWLIPYPNDRTPYSMERERLPVSPSVIPLTRTFEEQLQKFIGDIVVFDLGVNPYKVGLLNQIKDHFAEIVIGKGESLLLNLQHIKTVHSPKQL</sequence>
<reference evidence="2" key="1">
    <citation type="journal article" date="2019" name="Int. J. Syst. Evol. Microbiol.">
        <title>The Global Catalogue of Microorganisms (GCM) 10K type strain sequencing project: providing services to taxonomists for standard genome sequencing and annotation.</title>
        <authorList>
            <consortium name="The Broad Institute Genomics Platform"/>
            <consortium name="The Broad Institute Genome Sequencing Center for Infectious Disease"/>
            <person name="Wu L."/>
            <person name="Ma J."/>
        </authorList>
    </citation>
    <scope>NUCLEOTIDE SEQUENCE [LARGE SCALE GENOMIC DNA]</scope>
    <source>
        <strain evidence="2">PCU 280</strain>
    </source>
</reference>
<evidence type="ECO:0000313" key="2">
    <source>
        <dbReference type="Proteomes" id="UP001596233"/>
    </source>
</evidence>
<dbReference type="RefSeq" id="WP_379231674.1">
    <property type="nucleotide sequence ID" value="NZ_JBHSTE010000001.1"/>
</dbReference>
<evidence type="ECO:0000313" key="1">
    <source>
        <dbReference type="EMBL" id="MFC6331934.1"/>
    </source>
</evidence>
<comment type="caution">
    <text evidence="1">The sequence shown here is derived from an EMBL/GenBank/DDBJ whole genome shotgun (WGS) entry which is preliminary data.</text>
</comment>
<name>A0ABW1UZN2_9BACL</name>
<keyword evidence="2" id="KW-1185">Reference proteome</keyword>
<organism evidence="1 2">
    <name type="scientific">Paenibacillus septentrionalis</name>
    <dbReference type="NCBI Taxonomy" id="429342"/>
    <lineage>
        <taxon>Bacteria</taxon>
        <taxon>Bacillati</taxon>
        <taxon>Bacillota</taxon>
        <taxon>Bacilli</taxon>
        <taxon>Bacillales</taxon>
        <taxon>Paenibacillaceae</taxon>
        <taxon>Paenibacillus</taxon>
    </lineage>
</organism>
<dbReference type="Proteomes" id="UP001596233">
    <property type="component" value="Unassembled WGS sequence"/>
</dbReference>
<proteinExistence type="predicted"/>
<protein>
    <submittedName>
        <fullName evidence="1">DUF2642 domain-containing protein</fullName>
    </submittedName>
</protein>
<dbReference type="EMBL" id="JBHSTE010000001">
    <property type="protein sequence ID" value="MFC6331934.1"/>
    <property type="molecule type" value="Genomic_DNA"/>
</dbReference>